<dbReference type="Proteomes" id="UP000637788">
    <property type="component" value="Unassembled WGS sequence"/>
</dbReference>
<feature type="chain" id="PRO_5037586286" description="ATP-binding protein" evidence="1">
    <location>
        <begin position="26"/>
        <end position="83"/>
    </location>
</feature>
<evidence type="ECO:0000256" key="1">
    <source>
        <dbReference type="SAM" id="SignalP"/>
    </source>
</evidence>
<evidence type="ECO:0000313" key="2">
    <source>
        <dbReference type="EMBL" id="GGK46875.1"/>
    </source>
</evidence>
<dbReference type="EMBL" id="BMPQ01000001">
    <property type="protein sequence ID" value="GGK46875.1"/>
    <property type="molecule type" value="Genomic_DNA"/>
</dbReference>
<comment type="caution">
    <text evidence="2">The sequence shown here is derived from an EMBL/GenBank/DDBJ whole genome shotgun (WGS) entry which is preliminary data.</text>
</comment>
<feature type="signal peptide" evidence="1">
    <location>
        <begin position="1"/>
        <end position="25"/>
    </location>
</feature>
<evidence type="ECO:0008006" key="4">
    <source>
        <dbReference type="Google" id="ProtNLM"/>
    </source>
</evidence>
<accession>A0A917QF36</accession>
<dbReference type="RefSeq" id="WP_189320396.1">
    <property type="nucleotide sequence ID" value="NZ_BMPQ01000001.1"/>
</dbReference>
<keyword evidence="1" id="KW-0732">Signal</keyword>
<dbReference type="AlphaFoldDB" id="A0A917QF36"/>
<organism evidence="2 3">
    <name type="scientific">Streptomyces flaveus</name>
    <dbReference type="NCBI Taxonomy" id="66370"/>
    <lineage>
        <taxon>Bacteria</taxon>
        <taxon>Bacillati</taxon>
        <taxon>Actinomycetota</taxon>
        <taxon>Actinomycetes</taxon>
        <taxon>Kitasatosporales</taxon>
        <taxon>Streptomycetaceae</taxon>
        <taxon>Streptomyces</taxon>
        <taxon>Streptomyces aurantiacus group</taxon>
    </lineage>
</organism>
<reference evidence="2" key="2">
    <citation type="submission" date="2020-09" db="EMBL/GenBank/DDBJ databases">
        <authorList>
            <person name="Sun Q."/>
            <person name="Ohkuma M."/>
        </authorList>
    </citation>
    <scope>NUCLEOTIDE SEQUENCE</scope>
    <source>
        <strain evidence="2">JCM 3035</strain>
    </source>
</reference>
<protein>
    <recommendedName>
        <fullName evidence="4">ATP-binding protein</fullName>
    </recommendedName>
</protein>
<proteinExistence type="predicted"/>
<evidence type="ECO:0000313" key="3">
    <source>
        <dbReference type="Proteomes" id="UP000637788"/>
    </source>
</evidence>
<gene>
    <name evidence="2" type="ORF">GCM10010094_03560</name>
</gene>
<reference evidence="2" key="1">
    <citation type="journal article" date="2014" name="Int. J. Syst. Evol. Microbiol.">
        <title>Complete genome sequence of Corynebacterium casei LMG S-19264T (=DSM 44701T), isolated from a smear-ripened cheese.</title>
        <authorList>
            <consortium name="US DOE Joint Genome Institute (JGI-PGF)"/>
            <person name="Walter F."/>
            <person name="Albersmeier A."/>
            <person name="Kalinowski J."/>
            <person name="Ruckert C."/>
        </authorList>
    </citation>
    <scope>NUCLEOTIDE SEQUENCE</scope>
    <source>
        <strain evidence="2">JCM 3035</strain>
    </source>
</reference>
<name>A0A917QF36_9ACTN</name>
<sequence length="83" mass="7947">MKSLKAAAIVAGSLVVAGLATPAVAADAAGSQPAGLNGGVRNLTQGVKAPGLDGQKMLDTKQGLAPKALKKTTGAVGNGRLVG</sequence>
<keyword evidence="3" id="KW-1185">Reference proteome</keyword>